<keyword evidence="2 5" id="KW-0717">Septation</keyword>
<evidence type="ECO:0000313" key="7">
    <source>
        <dbReference type="EMBL" id="KIH71104.1"/>
    </source>
</evidence>
<dbReference type="PANTHER" id="PTHR35798">
    <property type="entry name" value="CELL DIVISION PROTEIN SEPF"/>
    <property type="match status" value="1"/>
</dbReference>
<dbReference type="GO" id="GO:0005737">
    <property type="term" value="C:cytoplasm"/>
    <property type="evidence" value="ECO:0007669"/>
    <property type="project" value="UniProtKB-SubCell"/>
</dbReference>
<feature type="region of interest" description="Disordered" evidence="6">
    <location>
        <begin position="17"/>
        <end position="102"/>
    </location>
</feature>
<dbReference type="Gene3D" id="3.30.110.150">
    <property type="entry name" value="SepF-like protein"/>
    <property type="match status" value="1"/>
</dbReference>
<comment type="caution">
    <text evidence="7">The sequence shown here is derived from an EMBL/GenBank/DDBJ whole genome shotgun (WGS) entry which is preliminary data.</text>
</comment>
<feature type="compositionally biased region" description="Basic and acidic residues" evidence="6">
    <location>
        <begin position="36"/>
        <end position="46"/>
    </location>
</feature>
<evidence type="ECO:0000256" key="5">
    <source>
        <dbReference type="HAMAP-Rule" id="MF_01197"/>
    </source>
</evidence>
<dbReference type="GeneID" id="77845104"/>
<feature type="compositionally biased region" description="Basic and acidic residues" evidence="6">
    <location>
        <begin position="61"/>
        <end position="96"/>
    </location>
</feature>
<dbReference type="InterPro" id="IPR023052">
    <property type="entry name" value="Cell_div_SepF"/>
</dbReference>
<keyword evidence="5" id="KW-0963">Cytoplasm</keyword>
<keyword evidence="1 5" id="KW-0132">Cell division</keyword>
<keyword evidence="3 5" id="KW-0131">Cell cycle</keyword>
<evidence type="ECO:0000313" key="10">
    <source>
        <dbReference type="Proteomes" id="UP000527860"/>
    </source>
</evidence>
<evidence type="ECO:0000256" key="4">
    <source>
        <dbReference type="ARBA" id="ARBA00044936"/>
    </source>
</evidence>
<dbReference type="HAMAP" id="MF_01197">
    <property type="entry name" value="SepF"/>
    <property type="match status" value="1"/>
</dbReference>
<protein>
    <recommendedName>
        <fullName evidence="5">Cell division protein SepF</fullName>
    </recommendedName>
</protein>
<dbReference type="GO" id="GO:0000917">
    <property type="term" value="P:division septum assembly"/>
    <property type="evidence" value="ECO:0007669"/>
    <property type="project" value="UniProtKB-KW"/>
</dbReference>
<dbReference type="PANTHER" id="PTHR35798:SF1">
    <property type="entry name" value="CELL DIVISION PROTEIN SEPF"/>
    <property type="match status" value="1"/>
</dbReference>
<evidence type="ECO:0000313" key="8">
    <source>
        <dbReference type="EMBL" id="MDB0580342.1"/>
    </source>
</evidence>
<comment type="similarity">
    <text evidence="5">Belongs to the SepF family.</text>
</comment>
<keyword evidence="10" id="KW-1185">Reference proteome</keyword>
<reference evidence="8" key="2">
    <citation type="submission" date="2020-04" db="EMBL/GenBank/DDBJ databases">
        <authorList>
            <person name="Tanveer F."/>
            <person name="Xie Y."/>
            <person name="Shinwari Z.K."/>
        </authorList>
    </citation>
    <scope>NUCLEOTIDE SEQUENCE</scope>
    <source>
        <strain evidence="8">MOSEL-ME25</strain>
    </source>
</reference>
<dbReference type="EMBL" id="JXII01000004">
    <property type="protein sequence ID" value="KIH71104.1"/>
    <property type="molecule type" value="Genomic_DNA"/>
</dbReference>
<evidence type="ECO:0000313" key="9">
    <source>
        <dbReference type="Proteomes" id="UP000031546"/>
    </source>
</evidence>
<dbReference type="Proteomes" id="UP000527860">
    <property type="component" value="Unassembled WGS sequence"/>
</dbReference>
<dbReference type="OrthoDB" id="9815206at2"/>
<dbReference type="Pfam" id="PF04472">
    <property type="entry name" value="SepF"/>
    <property type="match status" value="1"/>
</dbReference>
<dbReference type="InterPro" id="IPR038594">
    <property type="entry name" value="SepF-like_sf"/>
</dbReference>
<evidence type="ECO:0000256" key="2">
    <source>
        <dbReference type="ARBA" id="ARBA00023210"/>
    </source>
</evidence>
<dbReference type="InterPro" id="IPR007561">
    <property type="entry name" value="Cell_div_SepF/SepF-rel"/>
</dbReference>
<dbReference type="RefSeq" id="WP_040105701.1">
    <property type="nucleotide sequence ID" value="NZ_JABEVU030000001.1"/>
</dbReference>
<reference evidence="7 9" key="1">
    <citation type="submission" date="2015-01" db="EMBL/GenBank/DDBJ databases">
        <title>Genome sequences of high lactate-tolerant strain Salinicoccus roseus W12 with industrial interest.</title>
        <authorList>
            <person name="Wang H."/>
            <person name="Yu B."/>
        </authorList>
    </citation>
    <scope>NUCLEOTIDE SEQUENCE [LARGE SCALE GENOMIC DNA]</scope>
    <source>
        <strain evidence="7 9">W12</strain>
    </source>
</reference>
<gene>
    <name evidence="5 8" type="primary">sepF</name>
    <name evidence="8" type="ORF">F7P68_0007345</name>
    <name evidence="7" type="ORF">SN16_06000</name>
</gene>
<comment type="function">
    <text evidence="4 5">Cell division protein that is part of the divisome complex and is recruited early to the Z-ring. Probably stimulates Z-ring formation, perhaps through the cross-linking of FtsZ protofilaments. Its function overlaps with FtsA.</text>
</comment>
<dbReference type="Proteomes" id="UP000031546">
    <property type="component" value="Unassembled WGS sequence"/>
</dbReference>
<accession>A0A0C2HHH9</accession>
<dbReference type="EMBL" id="JABEVU030000001">
    <property type="protein sequence ID" value="MDB0580342.1"/>
    <property type="molecule type" value="Genomic_DNA"/>
</dbReference>
<dbReference type="GO" id="GO:0043093">
    <property type="term" value="P:FtsZ-dependent cytokinesis"/>
    <property type="evidence" value="ECO:0007669"/>
    <property type="project" value="UniProtKB-UniRule"/>
</dbReference>
<evidence type="ECO:0000256" key="3">
    <source>
        <dbReference type="ARBA" id="ARBA00023306"/>
    </source>
</evidence>
<evidence type="ECO:0000256" key="6">
    <source>
        <dbReference type="SAM" id="MobiDB-lite"/>
    </source>
</evidence>
<comment type="subunit">
    <text evidence="5">Homodimer. Interacts with FtsZ.</text>
</comment>
<proteinExistence type="inferred from homology"/>
<name>A0A0C2HHH9_9STAP</name>
<dbReference type="STRING" id="45670.SN16_06000"/>
<dbReference type="AlphaFoldDB" id="A0A0C2HHH9"/>
<comment type="subcellular location">
    <subcellularLocation>
        <location evidence="5">Cytoplasm</location>
    </subcellularLocation>
    <text evidence="5">Localizes to the division site, in a FtsZ-dependent manner.</text>
</comment>
<organism evidence="7 9">
    <name type="scientific">Salinicoccus roseus</name>
    <dbReference type="NCBI Taxonomy" id="45670"/>
    <lineage>
        <taxon>Bacteria</taxon>
        <taxon>Bacillati</taxon>
        <taxon>Bacillota</taxon>
        <taxon>Bacilli</taxon>
        <taxon>Bacillales</taxon>
        <taxon>Staphylococcaceae</taxon>
        <taxon>Salinicoccus</taxon>
    </lineage>
</organism>
<sequence length="193" mass="21515">MAIKKFFKDIFIVEYEEDAPPKEQKQSEAGGNAKVTRLEQSKKGRPESMGQSVGSAQAKPQKKESISPSFRKTERRQSSSQRQEKDKKAIQKEKETTLMSAEASNTKVCLFEPRVFSETQDIADELKNERAALVNLSKVDHGPKKRIVDFLSGTVYALDGDIQKVGADIFLCTPNSVGVEGEISEDKNQTEET</sequence>
<evidence type="ECO:0000256" key="1">
    <source>
        <dbReference type="ARBA" id="ARBA00022618"/>
    </source>
</evidence>
<reference evidence="8" key="3">
    <citation type="submission" date="2022-12" db="EMBL/GenBank/DDBJ databases">
        <title>Genome analysis and biological profiling of marine Salinicoccus roseus MOSEL-ME25.</title>
        <authorList>
            <person name="Mirza F.T."/>
            <person name="Xie Y."/>
            <person name="Shinwari Z.K."/>
        </authorList>
    </citation>
    <scope>NUCLEOTIDE SEQUENCE</scope>
    <source>
        <strain evidence="8">MOSEL-ME25</strain>
    </source>
</reference>